<comment type="caution">
    <text evidence="1">The sequence shown here is derived from an EMBL/GenBank/DDBJ whole genome shotgun (WGS) entry which is preliminary data.</text>
</comment>
<evidence type="ECO:0000313" key="2">
    <source>
        <dbReference type="Proteomes" id="UP001234297"/>
    </source>
</evidence>
<gene>
    <name evidence="1" type="ORF">MRB53_011107</name>
</gene>
<protein>
    <submittedName>
        <fullName evidence="1">Uncharacterized protein</fullName>
    </submittedName>
</protein>
<proteinExistence type="predicted"/>
<sequence>MLSVTAAVAKSYSGDRLGNGGYPTVWGQAKWTCGQQEQWGQPHTRLMKMQSCGPVADTFVRVGPKGWAKGDEDLKSYIMAFVESECKSQSKDTSLRELIFLWQKRVDGSIVSNYHMEGEGKGLAIGIDLGTTYSCVAVWLSQHERLEIITNDQGNRTTPSYVSFTDKERLIGEAAKNQAAMNPSNTVFGGRIHLYI</sequence>
<dbReference type="Proteomes" id="UP001234297">
    <property type="component" value="Chromosome 3"/>
</dbReference>
<name>A0ACC2LTU5_PERAE</name>
<accession>A0ACC2LTU5</accession>
<keyword evidence="2" id="KW-1185">Reference proteome</keyword>
<evidence type="ECO:0000313" key="1">
    <source>
        <dbReference type="EMBL" id="KAJ8636840.1"/>
    </source>
</evidence>
<dbReference type="EMBL" id="CM056811">
    <property type="protein sequence ID" value="KAJ8636840.1"/>
    <property type="molecule type" value="Genomic_DNA"/>
</dbReference>
<organism evidence="1 2">
    <name type="scientific">Persea americana</name>
    <name type="common">Avocado</name>
    <dbReference type="NCBI Taxonomy" id="3435"/>
    <lineage>
        <taxon>Eukaryota</taxon>
        <taxon>Viridiplantae</taxon>
        <taxon>Streptophyta</taxon>
        <taxon>Embryophyta</taxon>
        <taxon>Tracheophyta</taxon>
        <taxon>Spermatophyta</taxon>
        <taxon>Magnoliopsida</taxon>
        <taxon>Magnoliidae</taxon>
        <taxon>Laurales</taxon>
        <taxon>Lauraceae</taxon>
        <taxon>Persea</taxon>
    </lineage>
</organism>
<reference evidence="1 2" key="1">
    <citation type="journal article" date="2022" name="Hortic Res">
        <title>A haplotype resolved chromosomal level avocado genome allows analysis of novel avocado genes.</title>
        <authorList>
            <person name="Nath O."/>
            <person name="Fletcher S.J."/>
            <person name="Hayward A."/>
            <person name="Shaw L.M."/>
            <person name="Masouleh A.K."/>
            <person name="Furtado A."/>
            <person name="Henry R.J."/>
            <person name="Mitter N."/>
        </authorList>
    </citation>
    <scope>NUCLEOTIDE SEQUENCE [LARGE SCALE GENOMIC DNA]</scope>
    <source>
        <strain evidence="2">cv. Hass</strain>
    </source>
</reference>